<keyword evidence="3" id="KW-0967">Endosome</keyword>
<dbReference type="InterPro" id="IPR014756">
    <property type="entry name" value="Ig_E-set"/>
</dbReference>
<accession>A0A182N3T3</accession>
<dbReference type="Gene3D" id="2.60.40.640">
    <property type="match status" value="2"/>
</dbReference>
<dbReference type="Proteomes" id="UP000075884">
    <property type="component" value="Unassembled WGS sequence"/>
</dbReference>
<sequence length="584" mass="66462">MYKLVRYARLPALNRASIHGGSANSDKMPIGPTPDLDPEIEKKIQEDKERLQWRTPYSEKPDTFYSAFKLFASENRNSELVEKMQQPIDLSPASILQWWQKRRASVESHMQKFIPERHATLGDDIATAHFIVHRGGAVRFRGSTDWVKKDEDDVYDLPRHHVPGMVLEEVRCDGMHLFYEGMENIQKLLRLKHLSFENVALFDDWYLDRISGNTLPSLEKLNLRGTAVTHRGMNCLYRLPSLKVLLIDNPEKDIMWQLTVAMLEEWNPNLRIASTQAGLVSEVNRMSITVEIKLRRANKVYYEGETVSGTVQIVCGSETKHDGVTLALEGSVNLQISNKNVGIFEALYNSVKPITLLNQHSDLAPSGKLPIGASEFPFEFPLICPKEPKTLYETYHGVFVNITYMLRCDIRRSFLAKSVQKTQQFIIQYRPVVEHPLKEVQFSISPDTLQKTAKERISIPRFLISGTLDSTDCCVTKPFTGSVTVHHTEVAIKSIEIQLVRVETCGCAEGYSRDATEIQNIQIADGNVCPKVAIPIYMTLPRLFTCPTLITKNFKVEFEVNLVIIFGDDYLVTENFQILLNRTA</sequence>
<protein>
    <recommendedName>
        <fullName evidence="4">Vacuolar protein sorting-associated protein 26C</fullName>
    </recommendedName>
</protein>
<comment type="subunit">
    <text evidence="6">Component of the commander complex that is essential for endosomal recycling of transmembrane cargos; the commander complex is composed of the CCC subcomplex and the retriever subcomplex. Component of the heterotrimeric retriever complex consisting of VPS26C, VPS29 and VPS35L; within the complex interacts with VPS35L. Interacts with SNX17 (via C-terminus); the interaction is direct and associates SNX17 with the retriever complex. Interacts with SNX31; the interaction is direct.</text>
</comment>
<dbReference type="VEuPathDB" id="VectorBase:ADIR002295"/>
<dbReference type="GO" id="GO:0006886">
    <property type="term" value="P:intracellular protein transport"/>
    <property type="evidence" value="ECO:0007669"/>
    <property type="project" value="InterPro"/>
</dbReference>
<dbReference type="Gene3D" id="3.80.10.10">
    <property type="entry name" value="Ribonuclease Inhibitor"/>
    <property type="match status" value="1"/>
</dbReference>
<evidence type="ECO:0000313" key="8">
    <source>
        <dbReference type="Proteomes" id="UP000075884"/>
    </source>
</evidence>
<comment type="similarity">
    <text evidence="2">Belongs to the VPS26 family.</text>
</comment>
<reference evidence="8" key="1">
    <citation type="submission" date="2013-03" db="EMBL/GenBank/DDBJ databases">
        <title>The Genome Sequence of Anopheles dirus WRAIR2.</title>
        <authorList>
            <consortium name="The Broad Institute Genomics Platform"/>
            <person name="Neafsey D.E."/>
            <person name="Walton C."/>
            <person name="Walker B."/>
            <person name="Young S.K."/>
            <person name="Zeng Q."/>
            <person name="Gargeya S."/>
            <person name="Fitzgerald M."/>
            <person name="Haas B."/>
            <person name="Abouelleil A."/>
            <person name="Allen A.W."/>
            <person name="Alvarado L."/>
            <person name="Arachchi H.M."/>
            <person name="Berlin A.M."/>
            <person name="Chapman S.B."/>
            <person name="Gainer-Dewar J."/>
            <person name="Goldberg J."/>
            <person name="Griggs A."/>
            <person name="Gujja S."/>
            <person name="Hansen M."/>
            <person name="Howarth C."/>
            <person name="Imamovic A."/>
            <person name="Ireland A."/>
            <person name="Larimer J."/>
            <person name="McCowan C."/>
            <person name="Murphy C."/>
            <person name="Pearson M."/>
            <person name="Poon T.W."/>
            <person name="Priest M."/>
            <person name="Roberts A."/>
            <person name="Saif S."/>
            <person name="Shea T."/>
            <person name="Sisk P."/>
            <person name="Sykes S."/>
            <person name="Wortman J."/>
            <person name="Nusbaum C."/>
            <person name="Birren B."/>
        </authorList>
    </citation>
    <scope>NUCLEOTIDE SEQUENCE [LARGE SCALE GENOMIC DNA]</scope>
    <source>
        <strain evidence="8">WRAIR2</strain>
    </source>
</reference>
<evidence type="ECO:0000256" key="5">
    <source>
        <dbReference type="ARBA" id="ARBA00093280"/>
    </source>
</evidence>
<comment type="function">
    <text evidence="5">Component of the commander complex that is essential for endosomal recycling of transmembrane cargos; the commander complex is composed of the CCC subcomplex and the retriever subcomplex. Component of the retriever complex, which is a heterotrimeric complex related to retromer cargo-selective complex (CSC) and essential for retromer-independent retrieval and recycling of numerous cargos such as integrin alpha-5/beta-1 (ITGA5:ITGB1). The recruitment of the retriever complex to the endosomal membrane involves CCC and WASH complexes. In the endosomes, drives the retriever and recycling of NxxY-motif-containing cargo proteins by coupling to SNX17, a cargo essential for the homeostatic maintenance of numerous cell surface proteins associated with processes that include cell migration, cell adhesion, nutrient supply and cell signaling.</text>
</comment>
<dbReference type="InterPro" id="IPR014752">
    <property type="entry name" value="Arrestin-like_C"/>
</dbReference>
<dbReference type="Pfam" id="PF03643">
    <property type="entry name" value="Vps26"/>
    <property type="match status" value="1"/>
</dbReference>
<evidence type="ECO:0000256" key="1">
    <source>
        <dbReference type="ARBA" id="ARBA00004177"/>
    </source>
</evidence>
<dbReference type="SUPFAM" id="SSF81296">
    <property type="entry name" value="E set domains"/>
    <property type="match status" value="1"/>
</dbReference>
<name>A0A182N3T3_9DIPT</name>
<dbReference type="FunFam" id="2.60.40.640:FF:000009">
    <property type="entry name" value="Down syndrome critical region protein 3"/>
    <property type="match status" value="1"/>
</dbReference>
<dbReference type="PANTHER" id="PTHR12233">
    <property type="entry name" value="VACUOLAR PROTEIN SORTING 26 RELATED"/>
    <property type="match status" value="1"/>
</dbReference>
<dbReference type="SUPFAM" id="SSF52047">
    <property type="entry name" value="RNI-like"/>
    <property type="match status" value="1"/>
</dbReference>
<dbReference type="STRING" id="7168.A0A182N3T3"/>
<reference evidence="7" key="2">
    <citation type="submission" date="2020-05" db="UniProtKB">
        <authorList>
            <consortium name="EnsemblMetazoa"/>
        </authorList>
    </citation>
    <scope>IDENTIFICATION</scope>
    <source>
        <strain evidence="7">WRAIR2</strain>
    </source>
</reference>
<evidence type="ECO:0000256" key="2">
    <source>
        <dbReference type="ARBA" id="ARBA00009100"/>
    </source>
</evidence>
<dbReference type="GO" id="GO:0005768">
    <property type="term" value="C:endosome"/>
    <property type="evidence" value="ECO:0007669"/>
    <property type="project" value="UniProtKB-SubCell"/>
</dbReference>
<proteinExistence type="inferred from homology"/>
<evidence type="ECO:0000256" key="4">
    <source>
        <dbReference type="ARBA" id="ARBA00067597"/>
    </source>
</evidence>
<evidence type="ECO:0000313" key="7">
    <source>
        <dbReference type="EnsemblMetazoa" id="ADIR002295-PA"/>
    </source>
</evidence>
<comment type="subcellular location">
    <subcellularLocation>
        <location evidence="1">Endosome</location>
    </subcellularLocation>
</comment>
<organism evidence="7 8">
    <name type="scientific">Anopheles dirus</name>
    <dbReference type="NCBI Taxonomy" id="7168"/>
    <lineage>
        <taxon>Eukaryota</taxon>
        <taxon>Metazoa</taxon>
        <taxon>Ecdysozoa</taxon>
        <taxon>Arthropoda</taxon>
        <taxon>Hexapoda</taxon>
        <taxon>Insecta</taxon>
        <taxon>Pterygota</taxon>
        <taxon>Neoptera</taxon>
        <taxon>Endopterygota</taxon>
        <taxon>Diptera</taxon>
        <taxon>Nematocera</taxon>
        <taxon>Culicoidea</taxon>
        <taxon>Culicidae</taxon>
        <taxon>Anophelinae</taxon>
        <taxon>Anopheles</taxon>
    </lineage>
</organism>
<evidence type="ECO:0000256" key="3">
    <source>
        <dbReference type="ARBA" id="ARBA00022753"/>
    </source>
</evidence>
<dbReference type="InterPro" id="IPR032675">
    <property type="entry name" value="LRR_dom_sf"/>
</dbReference>
<keyword evidence="8" id="KW-1185">Reference proteome</keyword>
<dbReference type="InterPro" id="IPR028934">
    <property type="entry name" value="Vps26-related"/>
</dbReference>
<dbReference type="FunFam" id="2.60.40.640:FF:000024">
    <property type="entry name" value="Down syndrome critical region protein 3"/>
    <property type="match status" value="1"/>
</dbReference>
<evidence type="ECO:0000256" key="6">
    <source>
        <dbReference type="ARBA" id="ARBA00093474"/>
    </source>
</evidence>
<dbReference type="EnsemblMetazoa" id="ADIR002295-RA">
    <property type="protein sequence ID" value="ADIR002295-PA"/>
    <property type="gene ID" value="ADIR002295"/>
</dbReference>
<dbReference type="AlphaFoldDB" id="A0A182N3T3"/>